<name>A0A2J8U6K1_PONAB</name>
<evidence type="ECO:0000313" key="1">
    <source>
        <dbReference type="EMBL" id="PNJ40899.1"/>
    </source>
</evidence>
<accession>A0A2J8U6K1</accession>
<dbReference type="EMBL" id="NDHI03003467">
    <property type="protein sequence ID" value="PNJ40899.1"/>
    <property type="molecule type" value="Genomic_DNA"/>
</dbReference>
<organism evidence="1">
    <name type="scientific">Pongo abelii</name>
    <name type="common">Sumatran orangutan</name>
    <name type="synonym">Pongo pygmaeus abelii</name>
    <dbReference type="NCBI Taxonomy" id="9601"/>
    <lineage>
        <taxon>Eukaryota</taxon>
        <taxon>Metazoa</taxon>
        <taxon>Chordata</taxon>
        <taxon>Craniata</taxon>
        <taxon>Vertebrata</taxon>
        <taxon>Euteleostomi</taxon>
        <taxon>Mammalia</taxon>
        <taxon>Eutheria</taxon>
        <taxon>Euarchontoglires</taxon>
        <taxon>Primates</taxon>
        <taxon>Haplorrhini</taxon>
        <taxon>Catarrhini</taxon>
        <taxon>Hominidae</taxon>
        <taxon>Pongo</taxon>
    </lineage>
</organism>
<sequence length="145" mass="16070">MSSFGAGKTKEVIFSVAWPSTQIWSPSPRDRWRAPLRKGSRCRPTCASGTQFPSPPYTCWAWGCLTEPCAVWASPNLMGATCCVQWTNPMITCSRCGTGPRRPRWWMSSAPMRLYWWPPSTPRTPLCLSPAGNLTSTSGPWRGAA</sequence>
<dbReference type="AlphaFoldDB" id="A0A2J8U6K1"/>
<reference evidence="1" key="1">
    <citation type="submission" date="2017-12" db="EMBL/GenBank/DDBJ databases">
        <title>High-resolution comparative analysis of great ape genomes.</title>
        <authorList>
            <person name="Pollen A."/>
            <person name="Hastie A."/>
            <person name="Hormozdiari F."/>
            <person name="Dougherty M."/>
            <person name="Liu R."/>
            <person name="Chaisson M."/>
            <person name="Hoppe E."/>
            <person name="Hill C."/>
            <person name="Pang A."/>
            <person name="Hillier L."/>
            <person name="Baker C."/>
            <person name="Armstrong J."/>
            <person name="Shendure J."/>
            <person name="Paten B."/>
            <person name="Wilson R."/>
            <person name="Chao H."/>
            <person name="Schneider V."/>
            <person name="Ventura M."/>
            <person name="Kronenberg Z."/>
            <person name="Murali S."/>
            <person name="Gordon D."/>
            <person name="Cantsilieris S."/>
            <person name="Munson K."/>
            <person name="Nelson B."/>
            <person name="Raja A."/>
            <person name="Underwood J."/>
            <person name="Diekhans M."/>
            <person name="Fiddes I."/>
            <person name="Haussler D."/>
            <person name="Eichler E."/>
        </authorList>
    </citation>
    <scope>NUCLEOTIDE SEQUENCE [LARGE SCALE GENOMIC DNA]</scope>
    <source>
        <strain evidence="1">Susie</strain>
    </source>
</reference>
<proteinExistence type="predicted"/>
<protein>
    <submittedName>
        <fullName evidence="1">EML2 isoform 4</fullName>
    </submittedName>
</protein>
<gene>
    <name evidence="1" type="ORF">CR201_G0029411</name>
</gene>
<comment type="caution">
    <text evidence="1">The sequence shown here is derived from an EMBL/GenBank/DDBJ whole genome shotgun (WGS) entry which is preliminary data.</text>
</comment>